<protein>
    <submittedName>
        <fullName evidence="3">Uncharacterized protein</fullName>
    </submittedName>
</protein>
<dbReference type="Proteomes" id="UP000887574">
    <property type="component" value="Unplaced"/>
</dbReference>
<accession>A0A915DUK3</accession>
<sequence>MGPVSLFVAYLCEFTASKKVNQPTTKGYVEDDENISEGPKQGRHTRVFSTKNSTKKLGAPSRDINLPVDIVKVRAFD</sequence>
<evidence type="ECO:0000313" key="2">
    <source>
        <dbReference type="Proteomes" id="UP000887574"/>
    </source>
</evidence>
<keyword evidence="2" id="KW-1185">Reference proteome</keyword>
<proteinExistence type="predicted"/>
<name>A0A915DUK3_9BILA</name>
<reference evidence="3" key="1">
    <citation type="submission" date="2022-11" db="UniProtKB">
        <authorList>
            <consortium name="WormBaseParasite"/>
        </authorList>
    </citation>
    <scope>IDENTIFICATION</scope>
</reference>
<evidence type="ECO:0000256" key="1">
    <source>
        <dbReference type="SAM" id="MobiDB-lite"/>
    </source>
</evidence>
<dbReference type="WBParaSite" id="jg23104">
    <property type="protein sequence ID" value="jg23104"/>
    <property type="gene ID" value="jg23104"/>
</dbReference>
<evidence type="ECO:0000313" key="3">
    <source>
        <dbReference type="WBParaSite" id="jg23104"/>
    </source>
</evidence>
<organism evidence="2 3">
    <name type="scientific">Ditylenchus dipsaci</name>
    <dbReference type="NCBI Taxonomy" id="166011"/>
    <lineage>
        <taxon>Eukaryota</taxon>
        <taxon>Metazoa</taxon>
        <taxon>Ecdysozoa</taxon>
        <taxon>Nematoda</taxon>
        <taxon>Chromadorea</taxon>
        <taxon>Rhabditida</taxon>
        <taxon>Tylenchina</taxon>
        <taxon>Tylenchomorpha</taxon>
        <taxon>Sphaerularioidea</taxon>
        <taxon>Anguinidae</taxon>
        <taxon>Anguininae</taxon>
        <taxon>Ditylenchus</taxon>
    </lineage>
</organism>
<dbReference type="AlphaFoldDB" id="A0A915DUK3"/>
<feature type="region of interest" description="Disordered" evidence="1">
    <location>
        <begin position="26"/>
        <end position="59"/>
    </location>
</feature>